<dbReference type="AlphaFoldDB" id="A0A7X4KNX1"/>
<feature type="transmembrane region" description="Helical" evidence="1">
    <location>
        <begin position="41"/>
        <end position="60"/>
    </location>
</feature>
<evidence type="ECO:0000256" key="1">
    <source>
        <dbReference type="SAM" id="Phobius"/>
    </source>
</evidence>
<gene>
    <name evidence="2" type="ORF">GTP77_25935</name>
</gene>
<evidence type="ECO:0000313" key="2">
    <source>
        <dbReference type="EMBL" id="MYN10764.1"/>
    </source>
</evidence>
<sequence>MQQFGRQLGLVALGTALILLAPLLAMQFTDEVAWDGFDFAAAAVLLAGTGLVYLILARLFRTARSRLLLGMAMAAVLLLAWAELAVGVFGTPFAGS</sequence>
<feature type="transmembrane region" description="Helical" evidence="1">
    <location>
        <begin position="67"/>
        <end position="90"/>
    </location>
</feature>
<protein>
    <submittedName>
        <fullName evidence="2">Uncharacterized protein</fullName>
    </submittedName>
</protein>
<proteinExistence type="predicted"/>
<reference evidence="2 3" key="1">
    <citation type="submission" date="2019-12" db="EMBL/GenBank/DDBJ databases">
        <title>Novel species isolated from a subtropical stream in China.</title>
        <authorList>
            <person name="Lu H."/>
        </authorList>
    </citation>
    <scope>NUCLEOTIDE SEQUENCE [LARGE SCALE GENOMIC DNA]</scope>
    <source>
        <strain evidence="2 3">FT127W</strain>
    </source>
</reference>
<keyword evidence="1" id="KW-0812">Transmembrane</keyword>
<dbReference type="EMBL" id="WWCU01000044">
    <property type="protein sequence ID" value="MYN10764.1"/>
    <property type="molecule type" value="Genomic_DNA"/>
</dbReference>
<comment type="caution">
    <text evidence="2">The sequence shown here is derived from an EMBL/GenBank/DDBJ whole genome shotgun (WGS) entry which is preliminary data.</text>
</comment>
<organism evidence="2 3">
    <name type="scientific">Pseudoduganella aquatica</name>
    <dbReference type="NCBI Taxonomy" id="2660641"/>
    <lineage>
        <taxon>Bacteria</taxon>
        <taxon>Pseudomonadati</taxon>
        <taxon>Pseudomonadota</taxon>
        <taxon>Betaproteobacteria</taxon>
        <taxon>Burkholderiales</taxon>
        <taxon>Oxalobacteraceae</taxon>
        <taxon>Telluria group</taxon>
        <taxon>Pseudoduganella</taxon>
    </lineage>
</organism>
<accession>A0A7X4KNX1</accession>
<keyword evidence="3" id="KW-1185">Reference proteome</keyword>
<keyword evidence="1" id="KW-1133">Transmembrane helix</keyword>
<dbReference type="Proteomes" id="UP000450676">
    <property type="component" value="Unassembled WGS sequence"/>
</dbReference>
<keyword evidence="1" id="KW-0472">Membrane</keyword>
<evidence type="ECO:0000313" key="3">
    <source>
        <dbReference type="Proteomes" id="UP000450676"/>
    </source>
</evidence>
<name>A0A7X4KNX1_9BURK</name>